<keyword evidence="2" id="KW-0472">Membrane</keyword>
<reference evidence="4 5" key="1">
    <citation type="submission" date="2019-03" db="EMBL/GenBank/DDBJ databases">
        <title>Subsurface microbial communities from deep shales in Ohio and West Virginia, USA.</title>
        <authorList>
            <person name="Wrighton K."/>
        </authorList>
    </citation>
    <scope>NUCLEOTIDE SEQUENCE [LARGE SCALE GENOMIC DNA]</scope>
    <source>
        <strain evidence="4 5">MA284_T2</strain>
    </source>
</reference>
<name>A0A4R6M263_9FIRM</name>
<dbReference type="InterPro" id="IPR008979">
    <property type="entry name" value="Galactose-bd-like_sf"/>
</dbReference>
<evidence type="ECO:0000259" key="3">
    <source>
        <dbReference type="PROSITE" id="PS50887"/>
    </source>
</evidence>
<dbReference type="InterPro" id="IPR050469">
    <property type="entry name" value="Diguanylate_Cyclase"/>
</dbReference>
<proteinExistence type="predicted"/>
<feature type="transmembrane region" description="Helical" evidence="2">
    <location>
        <begin position="266"/>
        <end position="285"/>
    </location>
</feature>
<dbReference type="PROSITE" id="PS50887">
    <property type="entry name" value="GGDEF"/>
    <property type="match status" value="1"/>
</dbReference>
<gene>
    <name evidence="4" type="ORF">DFR79_101245</name>
</gene>
<evidence type="ECO:0000313" key="5">
    <source>
        <dbReference type="Proteomes" id="UP000295064"/>
    </source>
</evidence>
<feature type="transmembrane region" description="Helical" evidence="2">
    <location>
        <begin position="194"/>
        <end position="216"/>
    </location>
</feature>
<dbReference type="AlphaFoldDB" id="A0A4R6M263"/>
<dbReference type="GO" id="GO:0005886">
    <property type="term" value="C:plasma membrane"/>
    <property type="evidence" value="ECO:0007669"/>
    <property type="project" value="TreeGrafter"/>
</dbReference>
<feature type="transmembrane region" description="Helical" evidence="2">
    <location>
        <begin position="318"/>
        <end position="338"/>
    </location>
</feature>
<keyword evidence="2" id="KW-0812">Transmembrane</keyword>
<organism evidence="4 5">
    <name type="scientific">Halanaerobium saccharolyticum</name>
    <dbReference type="NCBI Taxonomy" id="43595"/>
    <lineage>
        <taxon>Bacteria</taxon>
        <taxon>Bacillati</taxon>
        <taxon>Bacillota</taxon>
        <taxon>Clostridia</taxon>
        <taxon>Halanaerobiales</taxon>
        <taxon>Halanaerobiaceae</taxon>
        <taxon>Halanaerobium</taxon>
    </lineage>
</organism>
<keyword evidence="1" id="KW-0175">Coiled coil</keyword>
<dbReference type="Gene3D" id="3.30.70.270">
    <property type="match status" value="1"/>
</dbReference>
<dbReference type="SMART" id="SM00267">
    <property type="entry name" value="GGDEF"/>
    <property type="match status" value="1"/>
</dbReference>
<dbReference type="InterPro" id="IPR043128">
    <property type="entry name" value="Rev_trsase/Diguanyl_cyclase"/>
</dbReference>
<dbReference type="RefSeq" id="WP_166637930.1">
    <property type="nucleotide sequence ID" value="NZ_SNWX01000001.1"/>
</dbReference>
<dbReference type="PANTHER" id="PTHR45138">
    <property type="entry name" value="REGULATORY COMPONENTS OF SENSORY TRANSDUCTION SYSTEM"/>
    <property type="match status" value="1"/>
</dbReference>
<sequence>MSRKSLTFIFLIFIIFLMYSISTSAQSEPVALDLRNSNLSENIINLDGNWEFYWQELLQPGEFNQQSETEFVELPAAWNGYNLDGESLSGNGYATYRKTLNLKAGEQYGLKIPRIFTSYKLWLNGQQLASAGMVAESRAESAPQYLPQTVFFEAAAETELVIQVSNFSHRSGGILESIKISDKDNILALNNKNLAYDIFLFGSILIMGVYHLILFLKRRNEYSLLYFGLFCVLVSFRTILVGEIYFIQVLSDFSWEIAHKLQTLSFYLGVLVITGFFYEVFNSFFSEKLLKVFTLAIIPFILVVLFTPARIFTLVNPAFQLLTLIIICYLLFIFYKVFKTDIIQKKNLTSLYIMIGALALFITVLNDIGFLSILRADQKLFNDLFVVGNLSSLGFLIFIFTDSLALAVKYSDTFVENEKLAGELLELNKNLENKVRARTSELFESNAKIREQKKDLEKANSSLENLANKDALTMIWNRRYFDQQFTLEWRRALRSQTSLSLLFIDIDDFKIYNDQFGHDAGDICLQKVAGAITQSVKRAGELAARFGGEEFVVLLPEIESKKVKAAAELIRENIGKLQLSSPLTGSVTASIGAASIVPAAEMKENELIIAADQAMYLAKKAGKNLIEVYDKNKKEQYIKTSSI</sequence>
<feature type="transmembrane region" description="Helical" evidence="2">
    <location>
        <begin position="292"/>
        <end position="312"/>
    </location>
</feature>
<protein>
    <submittedName>
        <fullName evidence="4">Diguanylate cyclase (GGDEF)-like protein</fullName>
    </submittedName>
</protein>
<dbReference type="SUPFAM" id="SSF49785">
    <property type="entry name" value="Galactose-binding domain-like"/>
    <property type="match status" value="1"/>
</dbReference>
<dbReference type="InterPro" id="IPR029787">
    <property type="entry name" value="Nucleotide_cyclase"/>
</dbReference>
<dbReference type="InterPro" id="IPR011623">
    <property type="entry name" value="7TMR_DISM_rcpt_extracell_dom1"/>
</dbReference>
<dbReference type="GO" id="GO:0043709">
    <property type="term" value="P:cell adhesion involved in single-species biofilm formation"/>
    <property type="evidence" value="ECO:0007669"/>
    <property type="project" value="TreeGrafter"/>
</dbReference>
<evidence type="ECO:0000313" key="4">
    <source>
        <dbReference type="EMBL" id="TDO95244.1"/>
    </source>
</evidence>
<feature type="domain" description="GGDEF" evidence="3">
    <location>
        <begin position="497"/>
        <end position="631"/>
    </location>
</feature>
<dbReference type="Gene3D" id="2.60.120.260">
    <property type="entry name" value="Galactose-binding domain-like"/>
    <property type="match status" value="1"/>
</dbReference>
<feature type="transmembrane region" description="Helical" evidence="2">
    <location>
        <begin position="223"/>
        <end position="246"/>
    </location>
</feature>
<comment type="caution">
    <text evidence="4">The sequence shown here is derived from an EMBL/GenBank/DDBJ whole genome shotgun (WGS) entry which is preliminary data.</text>
</comment>
<dbReference type="FunFam" id="3.30.70.270:FF:000001">
    <property type="entry name" value="Diguanylate cyclase domain protein"/>
    <property type="match status" value="1"/>
</dbReference>
<keyword evidence="2" id="KW-1133">Transmembrane helix</keyword>
<dbReference type="SUPFAM" id="SSF55073">
    <property type="entry name" value="Nucleotide cyclase"/>
    <property type="match status" value="1"/>
</dbReference>
<feature type="transmembrane region" description="Helical" evidence="2">
    <location>
        <begin position="380"/>
        <end position="400"/>
    </location>
</feature>
<evidence type="ECO:0000256" key="1">
    <source>
        <dbReference type="SAM" id="Coils"/>
    </source>
</evidence>
<dbReference type="EMBL" id="SNWX01000001">
    <property type="protein sequence ID" value="TDO95244.1"/>
    <property type="molecule type" value="Genomic_DNA"/>
</dbReference>
<feature type="transmembrane region" description="Helical" evidence="2">
    <location>
        <begin position="350"/>
        <end position="374"/>
    </location>
</feature>
<accession>A0A4R6M263</accession>
<dbReference type="NCBIfam" id="TIGR00254">
    <property type="entry name" value="GGDEF"/>
    <property type="match status" value="1"/>
</dbReference>
<evidence type="ECO:0000256" key="2">
    <source>
        <dbReference type="SAM" id="Phobius"/>
    </source>
</evidence>
<dbReference type="Pfam" id="PF00990">
    <property type="entry name" value="GGDEF"/>
    <property type="match status" value="1"/>
</dbReference>
<dbReference type="Proteomes" id="UP000295064">
    <property type="component" value="Unassembled WGS sequence"/>
</dbReference>
<dbReference type="InterPro" id="IPR000160">
    <property type="entry name" value="GGDEF_dom"/>
</dbReference>
<dbReference type="CDD" id="cd01949">
    <property type="entry name" value="GGDEF"/>
    <property type="match status" value="1"/>
</dbReference>
<dbReference type="GO" id="GO:0052621">
    <property type="term" value="F:diguanylate cyclase activity"/>
    <property type="evidence" value="ECO:0007669"/>
    <property type="project" value="TreeGrafter"/>
</dbReference>
<dbReference type="PANTHER" id="PTHR45138:SF9">
    <property type="entry name" value="DIGUANYLATE CYCLASE DGCM-RELATED"/>
    <property type="match status" value="1"/>
</dbReference>
<feature type="coiled-coil region" evidence="1">
    <location>
        <begin position="417"/>
        <end position="469"/>
    </location>
</feature>
<dbReference type="Pfam" id="PF07695">
    <property type="entry name" value="7TMR-DISM_7TM"/>
    <property type="match status" value="1"/>
</dbReference>
<dbReference type="GO" id="GO:1902201">
    <property type="term" value="P:negative regulation of bacterial-type flagellum-dependent cell motility"/>
    <property type="evidence" value="ECO:0007669"/>
    <property type="project" value="TreeGrafter"/>
</dbReference>